<comment type="caution">
    <text evidence="1">The sequence shown here is derived from an EMBL/GenBank/DDBJ whole genome shotgun (WGS) entry which is preliminary data.</text>
</comment>
<organism evidence="1 2">
    <name type="scientific">Melastoma candidum</name>
    <dbReference type="NCBI Taxonomy" id="119954"/>
    <lineage>
        <taxon>Eukaryota</taxon>
        <taxon>Viridiplantae</taxon>
        <taxon>Streptophyta</taxon>
        <taxon>Embryophyta</taxon>
        <taxon>Tracheophyta</taxon>
        <taxon>Spermatophyta</taxon>
        <taxon>Magnoliopsida</taxon>
        <taxon>eudicotyledons</taxon>
        <taxon>Gunneridae</taxon>
        <taxon>Pentapetalae</taxon>
        <taxon>rosids</taxon>
        <taxon>malvids</taxon>
        <taxon>Myrtales</taxon>
        <taxon>Melastomataceae</taxon>
        <taxon>Melastomatoideae</taxon>
        <taxon>Melastomateae</taxon>
        <taxon>Melastoma</taxon>
    </lineage>
</organism>
<keyword evidence="2" id="KW-1185">Reference proteome</keyword>
<accession>A0ACB9RRF6</accession>
<gene>
    <name evidence="1" type="ORF">MLD38_007485</name>
</gene>
<proteinExistence type="predicted"/>
<dbReference type="Proteomes" id="UP001057402">
    <property type="component" value="Chromosome 3"/>
</dbReference>
<sequence length="160" mass="17884">MAFATTTYGDRRPVVPCPSISRPCRAPPSSLSITRASLLRATPARRNRLSISHPVVPRRGLCQVCSLDSTSNDSPGINIDSSKSASINLNLPRRSLLVQFTCNECGERTNRLVNKLAYERGLIYVQCAGCQRYHKLVDKLGLVVEYDLREDYNEAKYTDH</sequence>
<name>A0ACB9RRF6_9MYRT</name>
<evidence type="ECO:0000313" key="2">
    <source>
        <dbReference type="Proteomes" id="UP001057402"/>
    </source>
</evidence>
<protein>
    <submittedName>
        <fullName evidence="1">Uncharacterized protein</fullName>
    </submittedName>
</protein>
<evidence type="ECO:0000313" key="1">
    <source>
        <dbReference type="EMBL" id="KAI4381414.1"/>
    </source>
</evidence>
<dbReference type="EMBL" id="CM042882">
    <property type="protein sequence ID" value="KAI4381414.1"/>
    <property type="molecule type" value="Genomic_DNA"/>
</dbReference>
<reference evidence="2" key="1">
    <citation type="journal article" date="2023" name="Front. Plant Sci.">
        <title>Chromosomal-level genome assembly of Melastoma candidum provides insights into trichome evolution.</title>
        <authorList>
            <person name="Zhong Y."/>
            <person name="Wu W."/>
            <person name="Sun C."/>
            <person name="Zou P."/>
            <person name="Liu Y."/>
            <person name="Dai S."/>
            <person name="Zhou R."/>
        </authorList>
    </citation>
    <scope>NUCLEOTIDE SEQUENCE [LARGE SCALE GENOMIC DNA]</scope>
</reference>